<reference evidence="1 2" key="2">
    <citation type="submission" date="2014-03" db="EMBL/GenBank/DDBJ databases">
        <title>The Genome Sequence of Anncaliia algerae insect isolate PRA339.</title>
        <authorList>
            <consortium name="The Broad Institute Genome Sequencing Platform"/>
            <consortium name="The Broad Institute Genome Sequencing Center for Infectious Disease"/>
            <person name="Cuomo C."/>
            <person name="Becnel J."/>
            <person name="Sanscrainte N."/>
            <person name="Walker B."/>
            <person name="Young S.K."/>
            <person name="Zeng Q."/>
            <person name="Gargeya S."/>
            <person name="Fitzgerald M."/>
            <person name="Haas B."/>
            <person name="Abouelleil A."/>
            <person name="Alvarado L."/>
            <person name="Arachchi H.M."/>
            <person name="Berlin A.M."/>
            <person name="Chapman S.B."/>
            <person name="Dewar J."/>
            <person name="Goldberg J."/>
            <person name="Griggs A."/>
            <person name="Gujja S."/>
            <person name="Hansen M."/>
            <person name="Howarth C."/>
            <person name="Imamovic A."/>
            <person name="Larimer J."/>
            <person name="McCowan C."/>
            <person name="Murphy C."/>
            <person name="Neiman D."/>
            <person name="Pearson M."/>
            <person name="Priest M."/>
            <person name="Roberts A."/>
            <person name="Saif S."/>
            <person name="Shea T."/>
            <person name="Sisk P."/>
            <person name="Sykes S."/>
            <person name="Wortman J."/>
            <person name="Nusbaum C."/>
            <person name="Birren B."/>
        </authorList>
    </citation>
    <scope>NUCLEOTIDE SEQUENCE [LARGE SCALE GENOMIC DNA]</scope>
    <source>
        <strain evidence="1 2">PRA339</strain>
    </source>
</reference>
<dbReference type="VEuPathDB" id="MicrosporidiaDB:H312_03121"/>
<dbReference type="EMBL" id="KK365269">
    <property type="protein sequence ID" value="KCZ79480.1"/>
    <property type="molecule type" value="Genomic_DNA"/>
</dbReference>
<gene>
    <name evidence="1" type="ORF">H312_03121</name>
</gene>
<feature type="non-terminal residue" evidence="1">
    <location>
        <position position="82"/>
    </location>
</feature>
<protein>
    <submittedName>
        <fullName evidence="1">Uncharacterized protein</fullName>
    </submittedName>
</protein>
<reference evidence="2" key="1">
    <citation type="submission" date="2013-02" db="EMBL/GenBank/DDBJ databases">
        <authorList>
            <consortium name="The Broad Institute Genome Sequencing Platform"/>
            <person name="Cuomo C."/>
            <person name="Becnel J."/>
            <person name="Sanscrainte N."/>
            <person name="Walker B."/>
            <person name="Young S.K."/>
            <person name="Zeng Q."/>
            <person name="Gargeya S."/>
            <person name="Fitzgerald M."/>
            <person name="Haas B."/>
            <person name="Abouelleil A."/>
            <person name="Alvarado L."/>
            <person name="Arachchi H.M."/>
            <person name="Berlin A.M."/>
            <person name="Chapman S.B."/>
            <person name="Dewar J."/>
            <person name="Goldberg J."/>
            <person name="Griggs A."/>
            <person name="Gujja S."/>
            <person name="Hansen M."/>
            <person name="Howarth C."/>
            <person name="Imamovic A."/>
            <person name="Larimer J."/>
            <person name="McCowan C."/>
            <person name="Murphy C."/>
            <person name="Neiman D."/>
            <person name="Pearson M."/>
            <person name="Priest M."/>
            <person name="Roberts A."/>
            <person name="Saif S."/>
            <person name="Shea T."/>
            <person name="Sisk P."/>
            <person name="Sykes S."/>
            <person name="Wortman J."/>
            <person name="Nusbaum C."/>
            <person name="Birren B."/>
        </authorList>
    </citation>
    <scope>NUCLEOTIDE SEQUENCE [LARGE SCALE GENOMIC DNA]</scope>
    <source>
        <strain evidence="2">PRA339</strain>
    </source>
</reference>
<dbReference type="HOGENOM" id="CLU_2564537_0_0_1"/>
<dbReference type="AlphaFoldDB" id="A0A059EX44"/>
<keyword evidence="2" id="KW-1185">Reference proteome</keyword>
<dbReference type="Proteomes" id="UP000030655">
    <property type="component" value="Unassembled WGS sequence"/>
</dbReference>
<proteinExistence type="predicted"/>
<name>A0A059EX44_9MICR</name>
<evidence type="ECO:0000313" key="2">
    <source>
        <dbReference type="Proteomes" id="UP000030655"/>
    </source>
</evidence>
<evidence type="ECO:0000313" key="1">
    <source>
        <dbReference type="EMBL" id="KCZ79480.1"/>
    </source>
</evidence>
<sequence>MDKQLFLETISLLKYLKYRKIIIQIIKLTKLTKKQSKALAYKDKKSSVGRKIQTDNKLLNNYSMEYAPTLHYEIFSRLILEQ</sequence>
<dbReference type="OrthoDB" id="2197012at2759"/>
<accession>A0A059EX44</accession>
<organism evidence="1 2">
    <name type="scientific">Anncaliia algerae PRA339</name>
    <dbReference type="NCBI Taxonomy" id="1288291"/>
    <lineage>
        <taxon>Eukaryota</taxon>
        <taxon>Fungi</taxon>
        <taxon>Fungi incertae sedis</taxon>
        <taxon>Microsporidia</taxon>
        <taxon>Tubulinosematoidea</taxon>
        <taxon>Tubulinosematidae</taxon>
        <taxon>Anncaliia</taxon>
    </lineage>
</organism>